<protein>
    <submittedName>
        <fullName evidence="2">Uncharacterized protein</fullName>
    </submittedName>
</protein>
<evidence type="ECO:0000256" key="1">
    <source>
        <dbReference type="SAM" id="MobiDB-lite"/>
    </source>
</evidence>
<dbReference type="EMBL" id="QKTW01000017">
    <property type="protein sequence ID" value="PZF72546.1"/>
    <property type="molecule type" value="Genomic_DNA"/>
</dbReference>
<dbReference type="OrthoDB" id="1118000at2"/>
<evidence type="ECO:0000313" key="3">
    <source>
        <dbReference type="Proteomes" id="UP000248745"/>
    </source>
</evidence>
<feature type="compositionally biased region" description="Acidic residues" evidence="1">
    <location>
        <begin position="106"/>
        <end position="116"/>
    </location>
</feature>
<name>A0A2W2BGC2_9BACT</name>
<dbReference type="AlphaFoldDB" id="A0A2W2BGC2"/>
<comment type="caution">
    <text evidence="2">The sequence shown here is derived from an EMBL/GenBank/DDBJ whole genome shotgun (WGS) entry which is preliminary data.</text>
</comment>
<dbReference type="Proteomes" id="UP000248745">
    <property type="component" value="Unassembled WGS sequence"/>
</dbReference>
<evidence type="ECO:0000313" key="2">
    <source>
        <dbReference type="EMBL" id="PZF72546.1"/>
    </source>
</evidence>
<accession>A0A2W2BGC2</accession>
<keyword evidence="3" id="KW-1185">Reference proteome</keyword>
<reference evidence="2 3" key="1">
    <citation type="submission" date="2018-06" db="EMBL/GenBank/DDBJ databases">
        <title>Mucibacter soli gen. nov., sp. nov., a new member of the family Chitinophagaceae producing mucin.</title>
        <authorList>
            <person name="Kim M.-K."/>
            <person name="Park S."/>
            <person name="Kim T.-S."/>
            <person name="Joung Y."/>
            <person name="Han J.-H."/>
            <person name="Kim S.B."/>
        </authorList>
    </citation>
    <scope>NUCLEOTIDE SEQUENCE [LARGE SCALE GENOMIC DNA]</scope>
    <source>
        <strain evidence="2 3">R1-15</strain>
    </source>
</reference>
<sequence length="157" mass="17986">MENNMKEIRLGQGLGKLIFGMTRDQAKAILGAPSEKEKYSLSDDGDDTEAWHYDDLGLSLSFDQENEWKLTSIAVSSEDYKLEGEVLIGREMEEILDSISKKDWGEPEEDEEVAEESPEHRLLHIDEATLSLWFENGVLTELQWGPFYENESVKWPS</sequence>
<gene>
    <name evidence="2" type="ORF">DN068_11825</name>
</gene>
<proteinExistence type="predicted"/>
<feature type="region of interest" description="Disordered" evidence="1">
    <location>
        <begin position="99"/>
        <end position="120"/>
    </location>
</feature>
<dbReference type="RefSeq" id="WP_110999137.1">
    <property type="nucleotide sequence ID" value="NZ_QKTW01000017.1"/>
</dbReference>
<organism evidence="2 3">
    <name type="scientific">Taibaiella soli</name>
    <dbReference type="NCBI Taxonomy" id="1649169"/>
    <lineage>
        <taxon>Bacteria</taxon>
        <taxon>Pseudomonadati</taxon>
        <taxon>Bacteroidota</taxon>
        <taxon>Chitinophagia</taxon>
        <taxon>Chitinophagales</taxon>
        <taxon>Chitinophagaceae</taxon>
        <taxon>Taibaiella</taxon>
    </lineage>
</organism>